<evidence type="ECO:0000259" key="4">
    <source>
        <dbReference type="PROSITE" id="PS50853"/>
    </source>
</evidence>
<feature type="domain" description="Fibronectin type-III" evidence="4">
    <location>
        <begin position="626"/>
        <end position="717"/>
    </location>
</feature>
<dbReference type="Gene3D" id="2.60.40.10">
    <property type="entry name" value="Immunoglobulins"/>
    <property type="match status" value="4"/>
</dbReference>
<accession>A0A4Q1KW73</accession>
<dbReference type="InterPro" id="IPR013783">
    <property type="entry name" value="Ig-like_fold"/>
</dbReference>
<gene>
    <name evidence="5" type="ORF">EQG68_05540</name>
</gene>
<dbReference type="Proteomes" id="UP000289734">
    <property type="component" value="Unassembled WGS sequence"/>
</dbReference>
<dbReference type="RefSeq" id="WP_164975393.1">
    <property type="nucleotide sequence ID" value="NZ_SBKQ01000004.1"/>
</dbReference>
<proteinExistence type="predicted"/>
<dbReference type="Gene3D" id="2.60.40.1220">
    <property type="match status" value="2"/>
</dbReference>
<dbReference type="InterPro" id="IPR014755">
    <property type="entry name" value="Cu-Rt/internalin_Ig-like"/>
</dbReference>
<organism evidence="5 6">
    <name type="scientific">Flavobacterium piscinae</name>
    <dbReference type="NCBI Taxonomy" id="2506424"/>
    <lineage>
        <taxon>Bacteria</taxon>
        <taxon>Pseudomonadati</taxon>
        <taxon>Bacteroidota</taxon>
        <taxon>Flavobacteriia</taxon>
        <taxon>Flavobacteriales</taxon>
        <taxon>Flavobacteriaceae</taxon>
        <taxon>Flavobacterium</taxon>
    </lineage>
</organism>
<reference evidence="6" key="1">
    <citation type="submission" date="2019-01" db="EMBL/GenBank/DDBJ databases">
        <title>Cytophagaceae bacterium strain CAR-16.</title>
        <authorList>
            <person name="Chen W.-M."/>
        </authorList>
    </citation>
    <scope>NUCLEOTIDE SEQUENCE [LARGE SCALE GENOMIC DNA]</scope>
    <source>
        <strain evidence="6">ICH-30</strain>
    </source>
</reference>
<dbReference type="PANTHER" id="PTHR46708">
    <property type="entry name" value="TENASCIN"/>
    <property type="match status" value="1"/>
</dbReference>
<keyword evidence="1 3" id="KW-0732">Signal</keyword>
<evidence type="ECO:0000313" key="6">
    <source>
        <dbReference type="Proteomes" id="UP000289734"/>
    </source>
</evidence>
<evidence type="ECO:0000256" key="3">
    <source>
        <dbReference type="SAM" id="SignalP"/>
    </source>
</evidence>
<feature type="domain" description="Fibronectin type-III" evidence="4">
    <location>
        <begin position="191"/>
        <end position="279"/>
    </location>
</feature>
<dbReference type="PROSITE" id="PS50853">
    <property type="entry name" value="FN3"/>
    <property type="match status" value="4"/>
</dbReference>
<keyword evidence="6" id="KW-1185">Reference proteome</keyword>
<evidence type="ECO:0000313" key="5">
    <source>
        <dbReference type="EMBL" id="RXR33689.1"/>
    </source>
</evidence>
<feature type="signal peptide" evidence="3">
    <location>
        <begin position="1"/>
        <end position="20"/>
    </location>
</feature>
<feature type="chain" id="PRO_5020544062" evidence="3">
    <location>
        <begin position="21"/>
        <end position="2176"/>
    </location>
</feature>
<dbReference type="PANTHER" id="PTHR46708:SF2">
    <property type="entry name" value="FIBRONECTIN TYPE-III DOMAIN-CONTAINING PROTEIN"/>
    <property type="match status" value="1"/>
</dbReference>
<sequence>MKRITLLLLLFIMTGTVAYSQVPQDFEGGIPTGWARYNNAFGSNQWTTVNTVATPPIVCEGTISAFVNGTENIGAGNTSEKWLVSTEVTVPDNGQLVFSTRSTINGFQNTTYQIRVSTVDQFSGFQIVASWTEAELTEVFNICEEKTVDLTGFQGQNIYIAFVLSVTQPTAAPTGDRWIVDDVRVVERCLNPENIQVGMISQVGATITWDNPSGAQLFEVEIVEFPNTPTGVGVQVGPGTSYSPTNLNPTTQYEVYVRAICSESSSEWVGPANFTTSSPGLTCDSAIPIDSGLPYSTTDNTSNYSDDIDGTPGSSGCGAAGNFLNGNNVYYSYTADFDGVVNVTMTPTGNNSGLFIYNSCANVGVSCIAGVANNAGTPRVIDLPVVSGQTYYIVISTSGTPATIPYTLALQVVNCPPPTNLGAVGGQTSAVLNWDANGATSWEYVVQTAGSTVPVGAGVQTNSFENVNVTTLFDSTPLVASSQYQYWVRRDCGDGSFSAWAGPFLFNTTICEPNEQCLYTFRMSDSFGDGWNGARMEIRQNGIVIATIGETFTGGNGPVDVTVSLCTGVPFELFWTVGGGFPGEVRIQVINPFDQVLYNMNTASAGLVNTELYSGLVDCDFPACLPPDGVTVDNISDVSAEVSWTPIPGITQYEVIVLLNGDPAPGATSTGTITSDNPFLIEGLTGATIYNVYVRAICSTPTPSNWTPVTVFNTTVCPIEDQCEYTFRMTDSFGDGWNGARMQIRQNGIVVATIGATFTGGAGPVDVVVPLCDGLPFDLFWSVGGTFAGEVRIEVINNFDQTVYNMNVASAGLVGTVLYEDNLVQCGIPECLPPTGITFDNIGDSSAEVSWTPIPGVTEYEVIVLPNGSPAPDAGSTGTVTTDNPFLIEGLTGATIYNVYVRAICDGNPSNWTPVAVFNTTICPLEEQCNYIFRMRDSFGDGWNGARMQIRQNGIVVATIGATFTGGAGPIDVVVPLCNGIPFELFWSVGGTFAGEVRIEVINPFDQTLYNMNVASAGLVNTVLYTAMVDCDNPACLPPNNIVVANVGQENAEVSWDAIPGFDNYEVIVVPAGSPAPADTDTGTVTTDNPFLIEGLTPSSSYTVYVRTICSETSISPWTTSPATFITTQIPAELDYAEGFEGTHGWSFVNGASVNRWTVGTATNNGGTQAMYISNDTGVSNTYTTGGSATTVHAYRDIEIPNAVNEGTLSFDWRALGESTFDYFRVWIVPTSFNPTQGTQITAAASGGVQLGANFNQNGNYTTQTYILSLAPYAGTTIRLVFEWRNDGSGGTQPPAAIDNINLSLVTCPSPIDLLPQTEIGSFSVDLTWTPVGTETQWEVFIQPLGAGAPGPGTVGIIVDQPNYTFIAAEDEFYEFYVRAICSEDDLSFWAGPEQFSIFIPPGCASVDVVGVGVDIVDGSVVVCPDSDIEEINLSASFYGIASTTSYAVESIEYAPPFPFVGGIQTSVETDDVWSDAIDLPFNFCFFGQSFTQAKVGSNGVVQFGNGMADGGFCPWSYTQNVPDPTFPILNAIYGVYQDIDPSVENAFAIPNINYQVLGTYPCRALVVNFSQVAQFSGGCNNNPTIGAQTTQIVIYEISNIIEVYVQRREPCTAWNGGRGVIGIQNATGTDGYTPPGRNTGTWSAIDEAWRFLPNGESDVDFQWLMNGELYSDQEDISIVLTPEQQLELETNLSLTLEMQAVATYATCTPGEEVTTSKTVDIVYIIEFPSNDPIDLESCSATSTAIFDLTQNNEVVLGTFDPALFLFTYYLSEEDAQVPQNPIENPEAFEGTEGQQIWVRVSDLTNTCSLVKSFFLTFGDDIVTPIVEFEYDPAVICVSSTSGLLLPTLATDFNTGGEFTSTTGLVIDPTTGEINLGTSTAGIYEVVYTLEPQGCTDGGSFTFTVELVNAVTPITEFNYDEAEYCKSGPNPVLTPAVDFDTTGTFTTTPEGLTIDASTGAIDLSTSTAGIYEITYLVTSNTGVCEINESHTVTLTVIEVIEPVFDSITTTYCIGATPDELPIPTNGITGIWEPATIDTSVAVVDAEYTFTPDAGQCASVVTWLITVTEEVIPTFDPIVTAYCLNATPDALPTATNGITGTWSPATIDTSAAVTDAEYVFTPDAGQCATTVTLLITVSSEILPTFDPISVCQGSESPLLPTTSLEGVTGTWSGTIDT</sequence>
<dbReference type="CDD" id="cd00063">
    <property type="entry name" value="FN3"/>
    <property type="match status" value="4"/>
</dbReference>
<feature type="domain" description="Fibronectin type-III" evidence="4">
    <location>
        <begin position="833"/>
        <end position="923"/>
    </location>
</feature>
<dbReference type="Pfam" id="PF00041">
    <property type="entry name" value="fn3"/>
    <property type="match status" value="2"/>
</dbReference>
<comment type="caution">
    <text evidence="5">The sequence shown here is derived from an EMBL/GenBank/DDBJ whole genome shotgun (WGS) entry which is preliminary data.</text>
</comment>
<keyword evidence="2" id="KW-0677">Repeat</keyword>
<dbReference type="NCBIfam" id="NF038128">
    <property type="entry name" value="choice_anch_J"/>
    <property type="match status" value="1"/>
</dbReference>
<dbReference type="SMART" id="SM00060">
    <property type="entry name" value="FN3"/>
    <property type="match status" value="6"/>
</dbReference>
<dbReference type="Gene3D" id="2.60.120.200">
    <property type="match status" value="1"/>
</dbReference>
<evidence type="ECO:0000256" key="1">
    <source>
        <dbReference type="ARBA" id="ARBA00022729"/>
    </source>
</evidence>
<dbReference type="InterPro" id="IPR050991">
    <property type="entry name" value="ECM_Regulatory_Proteins"/>
</dbReference>
<dbReference type="EMBL" id="SBKQ01000004">
    <property type="protein sequence ID" value="RXR33689.1"/>
    <property type="molecule type" value="Genomic_DNA"/>
</dbReference>
<dbReference type="SUPFAM" id="SSF49265">
    <property type="entry name" value="Fibronectin type III"/>
    <property type="match status" value="3"/>
</dbReference>
<protein>
    <submittedName>
        <fullName evidence="5">Fibronectin type III domain-containing protein</fullName>
    </submittedName>
</protein>
<evidence type="ECO:0000256" key="2">
    <source>
        <dbReference type="ARBA" id="ARBA00022737"/>
    </source>
</evidence>
<name>A0A4Q1KW73_9FLAO</name>
<feature type="non-terminal residue" evidence="5">
    <location>
        <position position="2176"/>
    </location>
</feature>
<dbReference type="InterPro" id="IPR036116">
    <property type="entry name" value="FN3_sf"/>
</dbReference>
<feature type="domain" description="Fibronectin type-III" evidence="4">
    <location>
        <begin position="1038"/>
        <end position="1130"/>
    </location>
</feature>
<dbReference type="InterPro" id="IPR003961">
    <property type="entry name" value="FN3_dom"/>
</dbReference>